<name>A0A3N4J0I3_9PEZI</name>
<evidence type="ECO:0000313" key="2">
    <source>
        <dbReference type="Proteomes" id="UP000276215"/>
    </source>
</evidence>
<sequence length="63" mass="7107">MTSNISYYGTIQHAPSTPRELRNRGIPYTLTPSGSLNTFAKHFHSWNYLRSGHQSVISQDKVG</sequence>
<gene>
    <name evidence="1" type="ORF">L873DRAFT_1818619</name>
</gene>
<dbReference type="AlphaFoldDB" id="A0A3N4J0I3"/>
<keyword evidence="2" id="KW-1185">Reference proteome</keyword>
<dbReference type="Proteomes" id="UP000276215">
    <property type="component" value="Unassembled WGS sequence"/>
</dbReference>
<organism evidence="1 2">
    <name type="scientific">Choiromyces venosus 120613-1</name>
    <dbReference type="NCBI Taxonomy" id="1336337"/>
    <lineage>
        <taxon>Eukaryota</taxon>
        <taxon>Fungi</taxon>
        <taxon>Dikarya</taxon>
        <taxon>Ascomycota</taxon>
        <taxon>Pezizomycotina</taxon>
        <taxon>Pezizomycetes</taxon>
        <taxon>Pezizales</taxon>
        <taxon>Tuberaceae</taxon>
        <taxon>Choiromyces</taxon>
    </lineage>
</organism>
<accession>A0A3N4J0I3</accession>
<dbReference type="EMBL" id="ML120485">
    <property type="protein sequence ID" value="RPA91882.1"/>
    <property type="molecule type" value="Genomic_DNA"/>
</dbReference>
<protein>
    <submittedName>
        <fullName evidence="1">Uncharacterized protein</fullName>
    </submittedName>
</protein>
<reference evidence="1 2" key="1">
    <citation type="journal article" date="2018" name="Nat. Ecol. Evol.">
        <title>Pezizomycetes genomes reveal the molecular basis of ectomycorrhizal truffle lifestyle.</title>
        <authorList>
            <person name="Murat C."/>
            <person name="Payen T."/>
            <person name="Noel B."/>
            <person name="Kuo A."/>
            <person name="Morin E."/>
            <person name="Chen J."/>
            <person name="Kohler A."/>
            <person name="Krizsan K."/>
            <person name="Balestrini R."/>
            <person name="Da Silva C."/>
            <person name="Montanini B."/>
            <person name="Hainaut M."/>
            <person name="Levati E."/>
            <person name="Barry K.W."/>
            <person name="Belfiori B."/>
            <person name="Cichocki N."/>
            <person name="Clum A."/>
            <person name="Dockter R.B."/>
            <person name="Fauchery L."/>
            <person name="Guy J."/>
            <person name="Iotti M."/>
            <person name="Le Tacon F."/>
            <person name="Lindquist E.A."/>
            <person name="Lipzen A."/>
            <person name="Malagnac F."/>
            <person name="Mello A."/>
            <person name="Molinier V."/>
            <person name="Miyauchi S."/>
            <person name="Poulain J."/>
            <person name="Riccioni C."/>
            <person name="Rubini A."/>
            <person name="Sitrit Y."/>
            <person name="Splivallo R."/>
            <person name="Traeger S."/>
            <person name="Wang M."/>
            <person name="Zifcakova L."/>
            <person name="Wipf D."/>
            <person name="Zambonelli A."/>
            <person name="Paolocci F."/>
            <person name="Nowrousian M."/>
            <person name="Ottonello S."/>
            <person name="Baldrian P."/>
            <person name="Spatafora J.W."/>
            <person name="Henrissat B."/>
            <person name="Nagy L.G."/>
            <person name="Aury J.M."/>
            <person name="Wincker P."/>
            <person name="Grigoriev I.V."/>
            <person name="Bonfante P."/>
            <person name="Martin F.M."/>
        </authorList>
    </citation>
    <scope>NUCLEOTIDE SEQUENCE [LARGE SCALE GENOMIC DNA]</scope>
    <source>
        <strain evidence="1 2">120613-1</strain>
    </source>
</reference>
<proteinExistence type="predicted"/>
<evidence type="ECO:0000313" key="1">
    <source>
        <dbReference type="EMBL" id="RPA91882.1"/>
    </source>
</evidence>